<evidence type="ECO:0000313" key="2">
    <source>
        <dbReference type="EMBL" id="RXW17216.1"/>
    </source>
</evidence>
<feature type="compositionally biased region" description="Gly residues" evidence="1">
    <location>
        <begin position="73"/>
        <end position="83"/>
    </location>
</feature>
<dbReference type="Proteomes" id="UP000290288">
    <property type="component" value="Unassembled WGS sequence"/>
</dbReference>
<feature type="compositionally biased region" description="Polar residues" evidence="1">
    <location>
        <begin position="197"/>
        <end position="212"/>
    </location>
</feature>
<protein>
    <submittedName>
        <fullName evidence="2">Uncharacterized protein</fullName>
    </submittedName>
</protein>
<comment type="caution">
    <text evidence="2">The sequence shown here is derived from an EMBL/GenBank/DDBJ whole genome shotgun (WGS) entry which is preliminary data.</text>
</comment>
<feature type="compositionally biased region" description="Low complexity" evidence="1">
    <location>
        <begin position="219"/>
        <end position="244"/>
    </location>
</feature>
<feature type="compositionally biased region" description="Acidic residues" evidence="1">
    <location>
        <begin position="324"/>
        <end position="338"/>
    </location>
</feature>
<accession>A0A4Q2DEA7</accession>
<dbReference type="EMBL" id="SDEE01000360">
    <property type="protein sequence ID" value="RXW17216.1"/>
    <property type="molecule type" value="Genomic_DNA"/>
</dbReference>
<feature type="region of interest" description="Disordered" evidence="1">
    <location>
        <begin position="385"/>
        <end position="548"/>
    </location>
</feature>
<name>A0A4Q2DEA7_9AGAR</name>
<feature type="compositionally biased region" description="Polar residues" evidence="1">
    <location>
        <begin position="7"/>
        <end position="19"/>
    </location>
</feature>
<dbReference type="OrthoDB" id="3268127at2759"/>
<evidence type="ECO:0000313" key="3">
    <source>
        <dbReference type="Proteomes" id="UP000290288"/>
    </source>
</evidence>
<feature type="compositionally biased region" description="Basic and acidic residues" evidence="1">
    <location>
        <begin position="247"/>
        <end position="258"/>
    </location>
</feature>
<proteinExistence type="predicted"/>
<keyword evidence="3" id="KW-1185">Reference proteome</keyword>
<reference evidence="2 3" key="1">
    <citation type="submission" date="2019-01" db="EMBL/GenBank/DDBJ databases">
        <title>Draft genome sequence of Psathyrella aberdarensis IHI B618.</title>
        <authorList>
            <person name="Buettner E."/>
            <person name="Kellner H."/>
        </authorList>
    </citation>
    <scope>NUCLEOTIDE SEQUENCE [LARGE SCALE GENOMIC DNA]</scope>
    <source>
        <strain evidence="2 3">IHI B618</strain>
    </source>
</reference>
<feature type="compositionally biased region" description="Acidic residues" evidence="1">
    <location>
        <begin position="115"/>
        <end position="124"/>
    </location>
</feature>
<feature type="compositionally biased region" description="Acidic residues" evidence="1">
    <location>
        <begin position="445"/>
        <end position="467"/>
    </location>
</feature>
<feature type="compositionally biased region" description="Low complexity" evidence="1">
    <location>
        <begin position="391"/>
        <end position="425"/>
    </location>
</feature>
<feature type="compositionally biased region" description="Low complexity" evidence="1">
    <location>
        <begin position="20"/>
        <end position="42"/>
    </location>
</feature>
<feature type="compositionally biased region" description="Low complexity" evidence="1">
    <location>
        <begin position="491"/>
        <end position="504"/>
    </location>
</feature>
<sequence>MAFTMHMQPSASTPFTSPNHQATPTGQGHQQQQQLFFTPQQPRTSNPFHFPGQDPFSFSSLQSDSTPKPVETGGLGAGAGGQRQKGHRHSTGSYSRGSGFKPLNSSPLARSSKLDEDEDDMDDDFSSHQPSSPLGRVSFLPPPTSSSTITAPGSTSAFTMGLARSTRRRPKTLGRDSDDDDDELNPSPLVQRRRAQYKSTGPSTLPRANTFTPARRFSSTRPSASAMSSLSWDSSPSSSPPVAALFERPRNIDGDEDPRRAFLRERFKKRYFARATKAREKAVKARRRRVEGTEDYFANEDEESDDGGIRGTRKSKGKGKAISDDEDMDDEEEGEEEILNDELFSRIVANMNRKMQHAYRVSYAHEIGSSFDPDIEDVSRWEEELQAQPRTFPASSSATSLPSSSSHTFPPSSSGTFLTPSSSGSRSGTVRADIGSSPPRAPTDYEYDGNDEDEFADVEDAEIEAYAEEYARAIEAHEQEQKQNNSGNMLSQNNASSGSGQSGQEDLFAGLEDIPEDELFGEWNWSESEAEGPSIGAKVDEDEDMDWS</sequence>
<dbReference type="STRING" id="2316362.A0A4Q2DEA7"/>
<feature type="compositionally biased region" description="Low complexity" evidence="1">
    <location>
        <begin position="145"/>
        <end position="156"/>
    </location>
</feature>
<dbReference type="AlphaFoldDB" id="A0A4Q2DEA7"/>
<feature type="region of interest" description="Disordered" evidence="1">
    <location>
        <begin position="282"/>
        <end position="338"/>
    </location>
</feature>
<gene>
    <name evidence="2" type="ORF">EST38_g8646</name>
</gene>
<feature type="compositionally biased region" description="Acidic residues" evidence="1">
    <location>
        <begin position="293"/>
        <end position="306"/>
    </location>
</feature>
<feature type="region of interest" description="Disordered" evidence="1">
    <location>
        <begin position="1"/>
        <end position="258"/>
    </location>
</feature>
<evidence type="ECO:0000256" key="1">
    <source>
        <dbReference type="SAM" id="MobiDB-lite"/>
    </source>
</evidence>
<feature type="compositionally biased region" description="Polar residues" evidence="1">
    <location>
        <begin position="56"/>
        <end position="66"/>
    </location>
</feature>
<organism evidence="2 3">
    <name type="scientific">Candolleomyces aberdarensis</name>
    <dbReference type="NCBI Taxonomy" id="2316362"/>
    <lineage>
        <taxon>Eukaryota</taxon>
        <taxon>Fungi</taxon>
        <taxon>Dikarya</taxon>
        <taxon>Basidiomycota</taxon>
        <taxon>Agaricomycotina</taxon>
        <taxon>Agaricomycetes</taxon>
        <taxon>Agaricomycetidae</taxon>
        <taxon>Agaricales</taxon>
        <taxon>Agaricineae</taxon>
        <taxon>Psathyrellaceae</taxon>
        <taxon>Candolleomyces</taxon>
    </lineage>
</organism>
<feature type="compositionally biased region" description="Basic and acidic residues" evidence="1">
    <location>
        <begin position="469"/>
        <end position="481"/>
    </location>
</feature>